<dbReference type="RefSeq" id="WP_203367943.1">
    <property type="nucleotide sequence ID" value="NZ_WSFT01000053.1"/>
</dbReference>
<evidence type="ECO:0000313" key="9">
    <source>
        <dbReference type="EMBL" id="MBS4540045.1"/>
    </source>
</evidence>
<keyword evidence="5 8" id="KW-0812">Transmembrane</keyword>
<keyword evidence="6 8" id="KW-1133">Transmembrane helix</keyword>
<name>A0A942UXQ9_9FIRM</name>
<evidence type="ECO:0000256" key="4">
    <source>
        <dbReference type="ARBA" id="ARBA00022475"/>
    </source>
</evidence>
<evidence type="ECO:0000256" key="7">
    <source>
        <dbReference type="ARBA" id="ARBA00023136"/>
    </source>
</evidence>
<dbReference type="PANTHER" id="PTHR21716">
    <property type="entry name" value="TRANSMEMBRANE PROTEIN"/>
    <property type="match status" value="1"/>
</dbReference>
<dbReference type="Proteomes" id="UP000724672">
    <property type="component" value="Unassembled WGS sequence"/>
</dbReference>
<feature type="transmembrane region" description="Helical" evidence="8">
    <location>
        <begin position="48"/>
        <end position="66"/>
    </location>
</feature>
<keyword evidence="4" id="KW-1003">Cell membrane</keyword>
<evidence type="ECO:0000256" key="2">
    <source>
        <dbReference type="ARBA" id="ARBA00009773"/>
    </source>
</evidence>
<organism evidence="9 10">
    <name type="scientific">Anaeromonas frigoriresistens</name>
    <dbReference type="NCBI Taxonomy" id="2683708"/>
    <lineage>
        <taxon>Bacteria</taxon>
        <taxon>Bacillati</taxon>
        <taxon>Bacillota</taxon>
        <taxon>Tissierellia</taxon>
        <taxon>Tissierellales</taxon>
        <taxon>Thermohalobacteraceae</taxon>
        <taxon>Anaeromonas</taxon>
    </lineage>
</organism>
<evidence type="ECO:0000256" key="5">
    <source>
        <dbReference type="ARBA" id="ARBA00022692"/>
    </source>
</evidence>
<proteinExistence type="inferred from homology"/>
<dbReference type="GO" id="GO:0055085">
    <property type="term" value="P:transmembrane transport"/>
    <property type="evidence" value="ECO:0007669"/>
    <property type="project" value="TreeGrafter"/>
</dbReference>
<evidence type="ECO:0000256" key="8">
    <source>
        <dbReference type="SAM" id="Phobius"/>
    </source>
</evidence>
<comment type="subcellular location">
    <subcellularLocation>
        <location evidence="1">Cell membrane</location>
        <topology evidence="1">Multi-pass membrane protein</topology>
    </subcellularLocation>
</comment>
<evidence type="ECO:0000256" key="3">
    <source>
        <dbReference type="ARBA" id="ARBA00022448"/>
    </source>
</evidence>
<accession>A0A942UXQ9</accession>
<protein>
    <submittedName>
        <fullName evidence="9">AI-2E family transporter</fullName>
    </submittedName>
</protein>
<dbReference type="EMBL" id="WSFT01000053">
    <property type="protein sequence ID" value="MBS4540045.1"/>
    <property type="molecule type" value="Genomic_DNA"/>
</dbReference>
<sequence>MIGLLDALNYIREISIIVLLILLSYFIVKFGNKYLGHDRELHISKKQIIISLLLLIFIITTYYVFSDNGLREIIFTIFISIIIAYVINPLVNILEDKKVNRVYGVLLVYLVILGTIYLMSVLIFPAIFNEIKNLVNLLPKYSNNVSNFVNDLYNDYYKNIKDLPFGLDEVKGSIEENITKVQNILIDGIKGSMDFIISFFSKAINIFLIPIIAFYLVKDKDYFKKNIEMTIPKKSRSEIINLSRKIDYSLGNFVRGQFIIALFVGTFTAIGLLVLGVNYALTIGLISGVMNIIPYFGPIIGGAIAMLFALLESPLKAVWVLILFIIIQQLEGNILQPKIMGDKVGLHPVIIIIALLIGGNLMGILGMLLAIPVTTTLKIVLSHILQKTSEM</sequence>
<feature type="transmembrane region" description="Helical" evidence="8">
    <location>
        <begin position="292"/>
        <end position="311"/>
    </location>
</feature>
<feature type="transmembrane region" description="Helical" evidence="8">
    <location>
        <begin position="106"/>
        <end position="128"/>
    </location>
</feature>
<feature type="transmembrane region" description="Helical" evidence="8">
    <location>
        <begin position="348"/>
        <end position="371"/>
    </location>
</feature>
<dbReference type="Pfam" id="PF01594">
    <property type="entry name" value="AI-2E_transport"/>
    <property type="match status" value="1"/>
</dbReference>
<gene>
    <name evidence="9" type="ORF">GOQ27_16325</name>
</gene>
<evidence type="ECO:0000256" key="1">
    <source>
        <dbReference type="ARBA" id="ARBA00004651"/>
    </source>
</evidence>
<dbReference type="GO" id="GO:0005886">
    <property type="term" value="C:plasma membrane"/>
    <property type="evidence" value="ECO:0007669"/>
    <property type="project" value="UniProtKB-SubCell"/>
</dbReference>
<keyword evidence="3" id="KW-0813">Transport</keyword>
<dbReference type="InterPro" id="IPR002549">
    <property type="entry name" value="AI-2E-like"/>
</dbReference>
<keyword evidence="10" id="KW-1185">Reference proteome</keyword>
<dbReference type="PANTHER" id="PTHR21716:SF53">
    <property type="entry name" value="PERMEASE PERM-RELATED"/>
    <property type="match status" value="1"/>
</dbReference>
<keyword evidence="7 8" id="KW-0472">Membrane</keyword>
<evidence type="ECO:0000313" key="10">
    <source>
        <dbReference type="Proteomes" id="UP000724672"/>
    </source>
</evidence>
<comment type="similarity">
    <text evidence="2">Belongs to the autoinducer-2 exporter (AI-2E) (TC 2.A.86) family.</text>
</comment>
<feature type="transmembrane region" description="Helical" evidence="8">
    <location>
        <begin position="318"/>
        <end position="336"/>
    </location>
</feature>
<feature type="transmembrane region" description="Helical" evidence="8">
    <location>
        <begin position="72"/>
        <end position="94"/>
    </location>
</feature>
<feature type="transmembrane region" description="Helical" evidence="8">
    <location>
        <begin position="195"/>
        <end position="217"/>
    </location>
</feature>
<comment type="caution">
    <text evidence="9">The sequence shown here is derived from an EMBL/GenBank/DDBJ whole genome shotgun (WGS) entry which is preliminary data.</text>
</comment>
<evidence type="ECO:0000256" key="6">
    <source>
        <dbReference type="ARBA" id="ARBA00022989"/>
    </source>
</evidence>
<feature type="transmembrane region" description="Helical" evidence="8">
    <location>
        <begin position="12"/>
        <end position="28"/>
    </location>
</feature>
<reference evidence="9" key="1">
    <citation type="submission" date="2019-12" db="EMBL/GenBank/DDBJ databases">
        <title>Clostridiaceae gen. nov. sp. nov., isolated from sediment in Xinjiang, China.</title>
        <authorList>
            <person name="Zhang R."/>
        </authorList>
    </citation>
    <scope>NUCLEOTIDE SEQUENCE</scope>
    <source>
        <strain evidence="9">D2Q-11</strain>
    </source>
</reference>
<dbReference type="AlphaFoldDB" id="A0A942UXQ9"/>
<feature type="transmembrane region" description="Helical" evidence="8">
    <location>
        <begin position="258"/>
        <end position="286"/>
    </location>
</feature>